<organism evidence="1 2">
    <name type="scientific">Streptomyces boncukensis</name>
    <dbReference type="NCBI Taxonomy" id="2711219"/>
    <lineage>
        <taxon>Bacteria</taxon>
        <taxon>Bacillati</taxon>
        <taxon>Actinomycetota</taxon>
        <taxon>Actinomycetes</taxon>
        <taxon>Kitasatosporales</taxon>
        <taxon>Streptomycetaceae</taxon>
        <taxon>Streptomyces</taxon>
    </lineage>
</organism>
<name>A0A6G4X7I4_9ACTN</name>
<comment type="caution">
    <text evidence="1">The sequence shown here is derived from an EMBL/GenBank/DDBJ whole genome shotgun (WGS) entry which is preliminary data.</text>
</comment>
<evidence type="ECO:0000313" key="2">
    <source>
        <dbReference type="Proteomes" id="UP000477722"/>
    </source>
</evidence>
<keyword evidence="2" id="KW-1185">Reference proteome</keyword>
<evidence type="ECO:0000313" key="1">
    <source>
        <dbReference type="EMBL" id="NGO72810.1"/>
    </source>
</evidence>
<protein>
    <submittedName>
        <fullName evidence="1">Uncharacterized protein</fullName>
    </submittedName>
</protein>
<gene>
    <name evidence="1" type="ORF">G5C65_31595</name>
</gene>
<dbReference type="RefSeq" id="WP_165302475.1">
    <property type="nucleotide sequence ID" value="NZ_JAAKZZ010000545.1"/>
</dbReference>
<proteinExistence type="predicted"/>
<sequence>MAGLSFPDEEREEAEGAARELHAELAEVGVVLDDIELRGPCHEIHHGTYKVSLGNLAPEEVRAFTEAVRKLKQKSHPGGTK</sequence>
<reference evidence="1 2" key="1">
    <citation type="submission" date="2020-02" db="EMBL/GenBank/DDBJ databases">
        <title>Whole-genome analyses of novel actinobacteria.</title>
        <authorList>
            <person name="Sahin N."/>
            <person name="Tatar D."/>
        </authorList>
    </citation>
    <scope>NUCLEOTIDE SEQUENCE [LARGE SCALE GENOMIC DNA]</scope>
    <source>
        <strain evidence="1 2">SB3404</strain>
    </source>
</reference>
<dbReference type="Proteomes" id="UP000477722">
    <property type="component" value="Unassembled WGS sequence"/>
</dbReference>
<dbReference type="AlphaFoldDB" id="A0A6G4X7I4"/>
<dbReference type="EMBL" id="JAAKZZ010000545">
    <property type="protein sequence ID" value="NGO72810.1"/>
    <property type="molecule type" value="Genomic_DNA"/>
</dbReference>
<accession>A0A6G4X7I4</accession>